<evidence type="ECO:0000313" key="2">
    <source>
        <dbReference type="Proteomes" id="UP000886501"/>
    </source>
</evidence>
<name>A0ACB6ZIP9_THEGA</name>
<keyword evidence="2" id="KW-1185">Reference proteome</keyword>
<gene>
    <name evidence="1" type="ORF">BDM02DRAFT_3142497</name>
</gene>
<accession>A0ACB6ZIP9</accession>
<evidence type="ECO:0000313" key="1">
    <source>
        <dbReference type="EMBL" id="KAF9649459.1"/>
    </source>
</evidence>
<proteinExistence type="predicted"/>
<dbReference type="EMBL" id="MU117997">
    <property type="protein sequence ID" value="KAF9649459.1"/>
    <property type="molecule type" value="Genomic_DNA"/>
</dbReference>
<reference evidence="1" key="2">
    <citation type="journal article" date="2020" name="Nat. Commun.">
        <title>Large-scale genome sequencing of mycorrhizal fungi provides insights into the early evolution of symbiotic traits.</title>
        <authorList>
            <person name="Miyauchi S."/>
            <person name="Kiss E."/>
            <person name="Kuo A."/>
            <person name="Drula E."/>
            <person name="Kohler A."/>
            <person name="Sanchez-Garcia M."/>
            <person name="Morin E."/>
            <person name="Andreopoulos B."/>
            <person name="Barry K.W."/>
            <person name="Bonito G."/>
            <person name="Buee M."/>
            <person name="Carver A."/>
            <person name="Chen C."/>
            <person name="Cichocki N."/>
            <person name="Clum A."/>
            <person name="Culley D."/>
            <person name="Crous P.W."/>
            <person name="Fauchery L."/>
            <person name="Girlanda M."/>
            <person name="Hayes R.D."/>
            <person name="Keri Z."/>
            <person name="LaButti K."/>
            <person name="Lipzen A."/>
            <person name="Lombard V."/>
            <person name="Magnuson J."/>
            <person name="Maillard F."/>
            <person name="Murat C."/>
            <person name="Nolan M."/>
            <person name="Ohm R.A."/>
            <person name="Pangilinan J."/>
            <person name="Pereira M.F."/>
            <person name="Perotto S."/>
            <person name="Peter M."/>
            <person name="Pfister S."/>
            <person name="Riley R."/>
            <person name="Sitrit Y."/>
            <person name="Stielow J.B."/>
            <person name="Szollosi G."/>
            <person name="Zifcakova L."/>
            <person name="Stursova M."/>
            <person name="Spatafora J.W."/>
            <person name="Tedersoo L."/>
            <person name="Vaario L.M."/>
            <person name="Yamada A."/>
            <person name="Yan M."/>
            <person name="Wang P."/>
            <person name="Xu J."/>
            <person name="Bruns T."/>
            <person name="Baldrian P."/>
            <person name="Vilgalys R."/>
            <person name="Dunand C."/>
            <person name="Henrissat B."/>
            <person name="Grigoriev I.V."/>
            <person name="Hibbett D."/>
            <person name="Nagy L.G."/>
            <person name="Martin F.M."/>
        </authorList>
    </citation>
    <scope>NUCLEOTIDE SEQUENCE</scope>
    <source>
        <strain evidence="1">P2</strain>
    </source>
</reference>
<protein>
    <submittedName>
        <fullName evidence="1">Uncharacterized protein</fullName>
    </submittedName>
</protein>
<sequence length="264" mass="29510">MPLAKPREIPSQEIILAVSELDVLGENGRAVTFGSLFEQQKTLAVFIRALYVQTTFWLFLMSWQPQSYMMQLASIPRKELGDANVQLIVIGCGSWDVIPSYKEITGFNGEVYADPSRSIFRTLELKSGFQGLTLTPLGQKKKSYITRVTNNTPWYSIRGLIRAFIKNPRFVGKIGNMTQLGGDFVFGPGPICTFASRMQHAEDHVEVSELTQHLGISARPPSLSQMLAILPVSEQSRRNCSELLPDELVVVPSQLEDPGYTRSR</sequence>
<reference evidence="1" key="1">
    <citation type="submission" date="2019-10" db="EMBL/GenBank/DDBJ databases">
        <authorList>
            <consortium name="DOE Joint Genome Institute"/>
            <person name="Kuo A."/>
            <person name="Miyauchi S."/>
            <person name="Kiss E."/>
            <person name="Drula E."/>
            <person name="Kohler A."/>
            <person name="Sanchez-Garcia M."/>
            <person name="Andreopoulos B."/>
            <person name="Barry K.W."/>
            <person name="Bonito G."/>
            <person name="Buee M."/>
            <person name="Carver A."/>
            <person name="Chen C."/>
            <person name="Cichocki N."/>
            <person name="Clum A."/>
            <person name="Culley D."/>
            <person name="Crous P.W."/>
            <person name="Fauchery L."/>
            <person name="Girlanda M."/>
            <person name="Hayes R."/>
            <person name="Keri Z."/>
            <person name="Labutti K."/>
            <person name="Lipzen A."/>
            <person name="Lombard V."/>
            <person name="Magnuson J."/>
            <person name="Maillard F."/>
            <person name="Morin E."/>
            <person name="Murat C."/>
            <person name="Nolan M."/>
            <person name="Ohm R."/>
            <person name="Pangilinan J."/>
            <person name="Pereira M."/>
            <person name="Perotto S."/>
            <person name="Peter M."/>
            <person name="Riley R."/>
            <person name="Sitrit Y."/>
            <person name="Stielow B."/>
            <person name="Szollosi G."/>
            <person name="Zifcakova L."/>
            <person name="Stursova M."/>
            <person name="Spatafora J.W."/>
            <person name="Tedersoo L."/>
            <person name="Vaario L.-M."/>
            <person name="Yamada A."/>
            <person name="Yan M."/>
            <person name="Wang P."/>
            <person name="Xu J."/>
            <person name="Bruns T."/>
            <person name="Baldrian P."/>
            <person name="Vilgalys R."/>
            <person name="Henrissat B."/>
            <person name="Grigoriev I.V."/>
            <person name="Hibbett D."/>
            <person name="Nagy L.G."/>
            <person name="Martin F.M."/>
        </authorList>
    </citation>
    <scope>NUCLEOTIDE SEQUENCE</scope>
    <source>
        <strain evidence="1">P2</strain>
    </source>
</reference>
<organism evidence="1 2">
    <name type="scientific">Thelephora ganbajun</name>
    <name type="common">Ganba fungus</name>
    <dbReference type="NCBI Taxonomy" id="370292"/>
    <lineage>
        <taxon>Eukaryota</taxon>
        <taxon>Fungi</taxon>
        <taxon>Dikarya</taxon>
        <taxon>Basidiomycota</taxon>
        <taxon>Agaricomycotina</taxon>
        <taxon>Agaricomycetes</taxon>
        <taxon>Thelephorales</taxon>
        <taxon>Thelephoraceae</taxon>
        <taxon>Thelephora</taxon>
    </lineage>
</organism>
<comment type="caution">
    <text evidence="1">The sequence shown here is derived from an EMBL/GenBank/DDBJ whole genome shotgun (WGS) entry which is preliminary data.</text>
</comment>
<dbReference type="Proteomes" id="UP000886501">
    <property type="component" value="Unassembled WGS sequence"/>
</dbReference>